<dbReference type="SMART" id="SM00895">
    <property type="entry name" value="FCD"/>
    <property type="match status" value="1"/>
</dbReference>
<dbReference type="SMART" id="SM00345">
    <property type="entry name" value="HTH_GNTR"/>
    <property type="match status" value="1"/>
</dbReference>
<proteinExistence type="predicted"/>
<dbReference type="EMBL" id="CAEZZM010000004">
    <property type="protein sequence ID" value="CAB4753256.1"/>
    <property type="molecule type" value="Genomic_DNA"/>
</dbReference>
<dbReference type="PANTHER" id="PTHR43537">
    <property type="entry name" value="TRANSCRIPTIONAL REGULATOR, GNTR FAMILY"/>
    <property type="match status" value="1"/>
</dbReference>
<dbReference type="PROSITE" id="PS50949">
    <property type="entry name" value="HTH_GNTR"/>
    <property type="match status" value="1"/>
</dbReference>
<dbReference type="PRINTS" id="PR00033">
    <property type="entry name" value="HTHASNC"/>
</dbReference>
<gene>
    <name evidence="5" type="ORF">UFOPK2166_00658</name>
    <name evidence="6" type="ORF">UFOPK2872_00078</name>
</gene>
<organism evidence="6">
    <name type="scientific">freshwater metagenome</name>
    <dbReference type="NCBI Taxonomy" id="449393"/>
    <lineage>
        <taxon>unclassified sequences</taxon>
        <taxon>metagenomes</taxon>
        <taxon>ecological metagenomes</taxon>
    </lineage>
</organism>
<dbReference type="SUPFAM" id="SSF46785">
    <property type="entry name" value="Winged helix' DNA-binding domain"/>
    <property type="match status" value="1"/>
</dbReference>
<keyword evidence="1" id="KW-0805">Transcription regulation</keyword>
<dbReference type="EMBL" id="CAEZWB010000071">
    <property type="protein sequence ID" value="CAB4648363.1"/>
    <property type="molecule type" value="Genomic_DNA"/>
</dbReference>
<dbReference type="Pfam" id="PF07729">
    <property type="entry name" value="FCD"/>
    <property type="match status" value="1"/>
</dbReference>
<dbReference type="GO" id="GO:0043565">
    <property type="term" value="F:sequence-specific DNA binding"/>
    <property type="evidence" value="ECO:0007669"/>
    <property type="project" value="InterPro"/>
</dbReference>
<reference evidence="6" key="1">
    <citation type="submission" date="2020-05" db="EMBL/GenBank/DDBJ databases">
        <authorList>
            <person name="Chiriac C."/>
            <person name="Salcher M."/>
            <person name="Ghai R."/>
            <person name="Kavagutti S V."/>
        </authorList>
    </citation>
    <scope>NUCLEOTIDE SEQUENCE</scope>
</reference>
<dbReference type="SUPFAM" id="SSF48008">
    <property type="entry name" value="GntR ligand-binding domain-like"/>
    <property type="match status" value="1"/>
</dbReference>
<dbReference type="InterPro" id="IPR000524">
    <property type="entry name" value="Tscrpt_reg_HTH_GntR"/>
</dbReference>
<dbReference type="InterPro" id="IPR000485">
    <property type="entry name" value="AsnC-type_HTH_dom"/>
</dbReference>
<name>A0A6J6U1E7_9ZZZZ</name>
<dbReference type="CDD" id="cd07377">
    <property type="entry name" value="WHTH_GntR"/>
    <property type="match status" value="1"/>
</dbReference>
<feature type="domain" description="HTH gntR-type" evidence="4">
    <location>
        <begin position="43"/>
        <end position="110"/>
    </location>
</feature>
<dbReference type="AlphaFoldDB" id="A0A6J6U1E7"/>
<dbReference type="PRINTS" id="PR00035">
    <property type="entry name" value="HTHGNTR"/>
</dbReference>
<evidence type="ECO:0000256" key="2">
    <source>
        <dbReference type="ARBA" id="ARBA00023125"/>
    </source>
</evidence>
<dbReference type="InterPro" id="IPR036390">
    <property type="entry name" value="WH_DNA-bd_sf"/>
</dbReference>
<evidence type="ECO:0000256" key="1">
    <source>
        <dbReference type="ARBA" id="ARBA00023015"/>
    </source>
</evidence>
<accession>A0A6J6U1E7</accession>
<dbReference type="InterPro" id="IPR036388">
    <property type="entry name" value="WH-like_DNA-bd_sf"/>
</dbReference>
<evidence type="ECO:0000256" key="3">
    <source>
        <dbReference type="ARBA" id="ARBA00023163"/>
    </source>
</evidence>
<evidence type="ECO:0000313" key="5">
    <source>
        <dbReference type="EMBL" id="CAB4648363.1"/>
    </source>
</evidence>
<sequence length="249" mass="27664">MVLLLLPTATIFNEQLTTGTFQTTRIIYFPTTLACVPLKFNHLPLRQVVADTIREMILTGALQPGERLLEDDLAKKLGVSRNPVREAIRSLEATGLVEVQARRGAYVSGLEPNEAIQLLELRSVIEAYAAELAAKNRTDLDITKMKGLIEKGKKASADNDLVAASVCHREFHLAIEHAAGNRYLESTVEPLRSQTEMIFSRLADRRGVLSWSEHTDIFRAIADGDVKLARKCTINHMMSVTNDLKALTK</sequence>
<dbReference type="Gene3D" id="1.10.10.10">
    <property type="entry name" value="Winged helix-like DNA-binding domain superfamily/Winged helix DNA-binding domain"/>
    <property type="match status" value="1"/>
</dbReference>
<keyword evidence="3" id="KW-0804">Transcription</keyword>
<keyword evidence="2" id="KW-0238">DNA-binding</keyword>
<evidence type="ECO:0000313" key="6">
    <source>
        <dbReference type="EMBL" id="CAB4753256.1"/>
    </source>
</evidence>
<dbReference type="InterPro" id="IPR008920">
    <property type="entry name" value="TF_FadR/GntR_C"/>
</dbReference>
<protein>
    <submittedName>
        <fullName evidence="6">Unannotated protein</fullName>
    </submittedName>
</protein>
<dbReference type="Pfam" id="PF00392">
    <property type="entry name" value="GntR"/>
    <property type="match status" value="1"/>
</dbReference>
<dbReference type="GO" id="GO:0003700">
    <property type="term" value="F:DNA-binding transcription factor activity"/>
    <property type="evidence" value="ECO:0007669"/>
    <property type="project" value="InterPro"/>
</dbReference>
<evidence type="ECO:0000259" key="4">
    <source>
        <dbReference type="PROSITE" id="PS50949"/>
    </source>
</evidence>
<dbReference type="PANTHER" id="PTHR43537:SF45">
    <property type="entry name" value="GNTR FAMILY REGULATORY PROTEIN"/>
    <property type="match status" value="1"/>
</dbReference>
<dbReference type="Gene3D" id="1.20.120.530">
    <property type="entry name" value="GntR ligand-binding domain-like"/>
    <property type="match status" value="1"/>
</dbReference>
<dbReference type="InterPro" id="IPR011711">
    <property type="entry name" value="GntR_C"/>
</dbReference>